<protein>
    <submittedName>
        <fullName evidence="1">Uncharacterized protein</fullName>
    </submittedName>
</protein>
<dbReference type="EnsemblPlants" id="Pp3c19_9910V3.2">
    <property type="protein sequence ID" value="Pp3c19_9910V3.2"/>
    <property type="gene ID" value="Pp3c19_9910"/>
</dbReference>
<dbReference type="PANTHER" id="PTHR47325:SF1">
    <property type="entry name" value="HISTONE-LYSINE N-METHYLTRANSFERASE SUVR5"/>
    <property type="match status" value="1"/>
</dbReference>
<reference evidence="1 2" key="2">
    <citation type="journal article" date="2018" name="Plant J.">
        <title>The Physcomitrella patens chromosome-scale assembly reveals moss genome structure and evolution.</title>
        <authorList>
            <person name="Lang D."/>
            <person name="Ullrich K.K."/>
            <person name="Murat F."/>
            <person name="Fuchs J."/>
            <person name="Jenkins J."/>
            <person name="Haas F.B."/>
            <person name="Piednoel M."/>
            <person name="Gundlach H."/>
            <person name="Van Bel M."/>
            <person name="Meyberg R."/>
            <person name="Vives C."/>
            <person name="Morata J."/>
            <person name="Symeonidi A."/>
            <person name="Hiss M."/>
            <person name="Muchero W."/>
            <person name="Kamisugi Y."/>
            <person name="Saleh O."/>
            <person name="Blanc G."/>
            <person name="Decker E.L."/>
            <person name="van Gessel N."/>
            <person name="Grimwood J."/>
            <person name="Hayes R.D."/>
            <person name="Graham S.W."/>
            <person name="Gunter L.E."/>
            <person name="McDaniel S.F."/>
            <person name="Hoernstein S.N.W."/>
            <person name="Larsson A."/>
            <person name="Li F.W."/>
            <person name="Perroud P.F."/>
            <person name="Phillips J."/>
            <person name="Ranjan P."/>
            <person name="Rokshar D.S."/>
            <person name="Rothfels C.J."/>
            <person name="Schneider L."/>
            <person name="Shu S."/>
            <person name="Stevenson D.W."/>
            <person name="Thummler F."/>
            <person name="Tillich M."/>
            <person name="Villarreal Aguilar J.C."/>
            <person name="Widiez T."/>
            <person name="Wong G.K."/>
            <person name="Wymore A."/>
            <person name="Zhang Y."/>
            <person name="Zimmer A.D."/>
            <person name="Quatrano R.S."/>
            <person name="Mayer K.F.X."/>
            <person name="Goodstein D."/>
            <person name="Casacuberta J.M."/>
            <person name="Vandepoele K."/>
            <person name="Reski R."/>
            <person name="Cuming A.C."/>
            <person name="Tuskan G.A."/>
            <person name="Maumus F."/>
            <person name="Salse J."/>
            <person name="Schmutz J."/>
            <person name="Rensing S.A."/>
        </authorList>
    </citation>
    <scope>NUCLEOTIDE SEQUENCE [LARGE SCALE GENOMIC DNA]</scope>
    <source>
        <strain evidence="1 2">cv. Gransden 2004</strain>
    </source>
</reference>
<evidence type="ECO:0000313" key="2">
    <source>
        <dbReference type="Proteomes" id="UP000006727"/>
    </source>
</evidence>
<evidence type="ECO:0000313" key="1">
    <source>
        <dbReference type="EnsemblPlants" id="Pp3c19_9910V3.2"/>
    </source>
</evidence>
<sequence>MQVLISSLLEQGVVERARYVSAWKEFAREATEATKYSELGSLLVRIHAVVEPVYVRQSWVKKRLSAWTEECIKAGTAAAVEKLTKVCGFFWCFCFCFCVKRTESL</sequence>
<reference evidence="1" key="3">
    <citation type="submission" date="2020-12" db="UniProtKB">
        <authorList>
            <consortium name="EnsemblPlants"/>
        </authorList>
    </citation>
    <scope>IDENTIFICATION</scope>
</reference>
<keyword evidence="2" id="KW-1185">Reference proteome</keyword>
<dbReference type="Gramene" id="Pp3c19_9910V3.2">
    <property type="protein sequence ID" value="Pp3c19_9910V3.2"/>
    <property type="gene ID" value="Pp3c19_9910"/>
</dbReference>
<reference evidence="1 2" key="1">
    <citation type="journal article" date="2008" name="Science">
        <title>The Physcomitrella genome reveals evolutionary insights into the conquest of land by plants.</title>
        <authorList>
            <person name="Rensing S."/>
            <person name="Lang D."/>
            <person name="Zimmer A."/>
            <person name="Terry A."/>
            <person name="Salamov A."/>
            <person name="Shapiro H."/>
            <person name="Nishiyama T."/>
            <person name="Perroud P.-F."/>
            <person name="Lindquist E."/>
            <person name="Kamisugi Y."/>
            <person name="Tanahashi T."/>
            <person name="Sakakibara K."/>
            <person name="Fujita T."/>
            <person name="Oishi K."/>
            <person name="Shin-I T."/>
            <person name="Kuroki Y."/>
            <person name="Toyoda A."/>
            <person name="Suzuki Y."/>
            <person name="Hashimoto A."/>
            <person name="Yamaguchi K."/>
            <person name="Sugano A."/>
            <person name="Kohara Y."/>
            <person name="Fujiyama A."/>
            <person name="Anterola A."/>
            <person name="Aoki S."/>
            <person name="Ashton N."/>
            <person name="Barbazuk W.B."/>
            <person name="Barker E."/>
            <person name="Bennetzen J."/>
            <person name="Bezanilla M."/>
            <person name="Blankenship R."/>
            <person name="Cho S.H."/>
            <person name="Dutcher S."/>
            <person name="Estelle M."/>
            <person name="Fawcett J.A."/>
            <person name="Gundlach H."/>
            <person name="Hanada K."/>
            <person name="Heyl A."/>
            <person name="Hicks K.A."/>
            <person name="Hugh J."/>
            <person name="Lohr M."/>
            <person name="Mayer K."/>
            <person name="Melkozernov A."/>
            <person name="Murata T."/>
            <person name="Nelson D."/>
            <person name="Pils B."/>
            <person name="Prigge M."/>
            <person name="Reiss B."/>
            <person name="Renner T."/>
            <person name="Rombauts S."/>
            <person name="Rushton P."/>
            <person name="Sanderfoot A."/>
            <person name="Schween G."/>
            <person name="Shiu S.-H."/>
            <person name="Stueber K."/>
            <person name="Theodoulou F.L."/>
            <person name="Tu H."/>
            <person name="Van de Peer Y."/>
            <person name="Verrier P.J."/>
            <person name="Waters E."/>
            <person name="Wood A."/>
            <person name="Yang L."/>
            <person name="Cove D."/>
            <person name="Cuming A."/>
            <person name="Hasebe M."/>
            <person name="Lucas S."/>
            <person name="Mishler D.B."/>
            <person name="Reski R."/>
            <person name="Grigoriev I."/>
            <person name="Quatrano R.S."/>
            <person name="Boore J.L."/>
        </authorList>
    </citation>
    <scope>NUCLEOTIDE SEQUENCE [LARGE SCALE GENOMIC DNA]</scope>
    <source>
        <strain evidence="1 2">cv. Gransden 2004</strain>
    </source>
</reference>
<dbReference type="Proteomes" id="UP000006727">
    <property type="component" value="Chromosome 19"/>
</dbReference>
<dbReference type="AlphaFoldDB" id="A0A7I4BQR8"/>
<dbReference type="PANTHER" id="PTHR47325">
    <property type="entry name" value="HISTONE-LYSINE N-METHYLTRANSFERASE SUVR5"/>
    <property type="match status" value="1"/>
</dbReference>
<dbReference type="EMBL" id="ABEU02000019">
    <property type="status" value="NOT_ANNOTATED_CDS"/>
    <property type="molecule type" value="Genomic_DNA"/>
</dbReference>
<accession>A0A7I4BQR8</accession>
<proteinExistence type="predicted"/>
<name>A0A7I4BQR8_PHYPA</name>
<organism evidence="1 2">
    <name type="scientific">Physcomitrium patens</name>
    <name type="common">Spreading-leaved earth moss</name>
    <name type="synonym">Physcomitrella patens</name>
    <dbReference type="NCBI Taxonomy" id="3218"/>
    <lineage>
        <taxon>Eukaryota</taxon>
        <taxon>Viridiplantae</taxon>
        <taxon>Streptophyta</taxon>
        <taxon>Embryophyta</taxon>
        <taxon>Bryophyta</taxon>
        <taxon>Bryophytina</taxon>
        <taxon>Bryopsida</taxon>
        <taxon>Funariidae</taxon>
        <taxon>Funariales</taxon>
        <taxon>Funariaceae</taxon>
        <taxon>Physcomitrium</taxon>
    </lineage>
</organism>